<feature type="region of interest" description="Disordered" evidence="9">
    <location>
        <begin position="541"/>
        <end position="629"/>
    </location>
</feature>
<feature type="compositionally biased region" description="Polar residues" evidence="9">
    <location>
        <begin position="545"/>
        <end position="559"/>
    </location>
</feature>
<feature type="compositionally biased region" description="Low complexity" evidence="9">
    <location>
        <begin position="643"/>
        <end position="673"/>
    </location>
</feature>
<dbReference type="GO" id="GO:0005634">
    <property type="term" value="C:nucleus"/>
    <property type="evidence" value="ECO:0007669"/>
    <property type="project" value="UniProtKB-SubCell"/>
</dbReference>
<organism evidence="11">
    <name type="scientific">Tetraodon nigroviridis</name>
    <name type="common">Spotted green pufferfish</name>
    <name type="synonym">Chelonodon nigroviridis</name>
    <dbReference type="NCBI Taxonomy" id="99883"/>
    <lineage>
        <taxon>Eukaryota</taxon>
        <taxon>Metazoa</taxon>
        <taxon>Chordata</taxon>
        <taxon>Craniata</taxon>
        <taxon>Vertebrata</taxon>
        <taxon>Euteleostomi</taxon>
        <taxon>Actinopterygii</taxon>
        <taxon>Neopterygii</taxon>
        <taxon>Teleostei</taxon>
        <taxon>Neoteleostei</taxon>
        <taxon>Acanthomorphata</taxon>
        <taxon>Eupercaria</taxon>
        <taxon>Tetraodontiformes</taxon>
        <taxon>Tetradontoidea</taxon>
        <taxon>Tetraodontidae</taxon>
        <taxon>Tetraodon</taxon>
    </lineage>
</organism>
<evidence type="ECO:0000313" key="11">
    <source>
        <dbReference type="EMBL" id="CAG09360.1"/>
    </source>
</evidence>
<feature type="compositionally biased region" description="Basic and acidic residues" evidence="9">
    <location>
        <begin position="587"/>
        <end position="598"/>
    </location>
</feature>
<dbReference type="GO" id="GO:0003712">
    <property type="term" value="F:transcription coregulator activity"/>
    <property type="evidence" value="ECO:0007669"/>
    <property type="project" value="InterPro"/>
</dbReference>
<keyword evidence="3 8" id="KW-0694">RNA-binding</keyword>
<feature type="region of interest" description="Disordered" evidence="9">
    <location>
        <begin position="68"/>
        <end position="121"/>
    </location>
</feature>
<comment type="subcellular location">
    <subcellularLocation>
        <location evidence="1">Nucleus</location>
    </subcellularLocation>
</comment>
<reference evidence="11" key="2">
    <citation type="submission" date="2004-02" db="EMBL/GenBank/DDBJ databases">
        <authorList>
            <consortium name="Genoscope"/>
            <consortium name="Whitehead Institute Centre for Genome Research"/>
        </authorList>
    </citation>
    <scope>NUCLEOTIDE SEQUENCE</scope>
</reference>
<dbReference type="PANTHER" id="PTHR15528">
    <property type="entry name" value="PEROXISOME PROLIFERATOR ACTIVATED RECEPTOR GAMMA COACTIVATOR 1 PGC-1 -RELATED"/>
    <property type="match status" value="1"/>
</dbReference>
<accession>Q4RQH2</accession>
<keyword evidence="5" id="KW-0010">Activator</keyword>
<feature type="compositionally biased region" description="Low complexity" evidence="9">
    <location>
        <begin position="606"/>
        <end position="621"/>
    </location>
</feature>
<feature type="region of interest" description="Disordered" evidence="9">
    <location>
        <begin position="208"/>
        <end position="231"/>
    </location>
</feature>
<evidence type="ECO:0000256" key="2">
    <source>
        <dbReference type="ARBA" id="ARBA00022553"/>
    </source>
</evidence>
<evidence type="ECO:0000256" key="9">
    <source>
        <dbReference type="SAM" id="MobiDB-lite"/>
    </source>
</evidence>
<evidence type="ECO:0000256" key="1">
    <source>
        <dbReference type="ARBA" id="ARBA00004123"/>
    </source>
</evidence>
<feature type="compositionally biased region" description="Basic and acidic residues" evidence="9">
    <location>
        <begin position="491"/>
        <end position="511"/>
    </location>
</feature>
<feature type="compositionally biased region" description="Basic residues" evidence="9">
    <location>
        <begin position="280"/>
        <end position="290"/>
    </location>
</feature>
<comment type="caution">
    <text evidence="11">The sequence shown here is derived from an EMBL/GenBank/DDBJ whole genome shotgun (WGS) entry which is preliminary data.</text>
</comment>
<evidence type="ECO:0000256" key="4">
    <source>
        <dbReference type="ARBA" id="ARBA00023015"/>
    </source>
</evidence>
<sequence>MDFFQLDTLNGTPTLGSEETLEALHSCLDPSILSIFEDTPTVETKGLDEESEATLLTALTEILDNVDDENLSPFDTLPDSDLLSGQKTREPSPSLPRLKTDSLQRSDGEEEEDGSLTLSPVGPDVLPANWDGLAIPVPAHLKQEGPDGVSVSLGDLVRHMHPYCMTISVENEEGEHILPEGGILLEVVDQGENGEPILVIPDVDLPASLPCGEQSENEETPSGEAGASNGTEHLIVDEDEVIHSEDPAKMTAPLKTVSSYTKGEMVITRQKEGIKEKSPSRRKKKKKTKTKSVEEKDPKAQPKEPERMVEGGIKEDASTVPPDSASPLPVEPQKPSPSCGRYTENATTTPGPETQGHVQPPASLKLQEMPSNSPPDAVARSQQARESGPGDLDPVSGDIAGSSTPPLVISDTPPSPSQPVSPDVSNGPPPTVPLSAEPKPKSLSLAEYRRLRQQKKPTPVEKPDGDHSSKWPSLPVLPKELPPIPCLPHPSTRDPRRTNPHTGKREAEEVKPAWQPRGPCAPPTPEALLVPPAYMVASAGRVPAATSQQSPEMSKSPSAPQLPPSPGQKVTVRQHRTTVPTGPRGSSDPEKSEDDKGFNQRPVELKTCPKTTTETVKATAAPMSAPVTSERSAALAVVARAVTAGAGTSHSKSSKVSSTTVASAAQASDSLALKMEPANKDRPSAVGQGERPKLPTQELIEAFTSEIGIEAADLTSLLEQFEETQAKEEQCVLGVSGRAAAVGNSGFDPAPEKTVVERVRANDLSNTAALTPPATPPHQMWKPLVPAALLGKSKATEVFKSSPSKVIQIEPRPLPSFRPRSRPASVATPPVTAEVACMDHDYCLYNQSTGETGKRWNVKQQSVITVKPIKPTIETPPAAPVSSALPRSKATKAAKAESVEQAAGPDHSPDGMEGSSVLETPDASPTRQETVVEDNSKKGPFGRSYRHCAVSRSPCSKQVPRGRSQKRSHRSPSPVSSTSDSDSHSSRSRSRSSSPSRKRYRRHHSNRSSSSSSRCSSVSQSPPRRRRHSYSSSRSGSWSRSRSRSVSPERRAQQSRRLYRPSFIPGFRQSAKTNVEMVKKSKERAIEERRVVYVGRIRGTMTQKELGERFSLFGEIEDCTLHFRNHGDNYGFVTYYDTKDAFAAIENGSKLRKPDELPFDLCFGGRRQFCQTSYADLDSSTEYEPFPAKGKFHALDFDTLLKQAQQNLKR</sequence>
<keyword evidence="6" id="KW-0804">Transcription</keyword>
<dbReference type="PANTHER" id="PTHR15528:SF5">
    <property type="entry name" value="PEROXISOME PROLIFERATOR-ACTIVATED RECEPTOR GAMMA COACTIVATOR-RELATED PROTEIN 1"/>
    <property type="match status" value="1"/>
</dbReference>
<evidence type="ECO:0000256" key="6">
    <source>
        <dbReference type="ARBA" id="ARBA00023163"/>
    </source>
</evidence>
<dbReference type="InterPro" id="IPR000504">
    <property type="entry name" value="RRM_dom"/>
</dbReference>
<name>Q4RQH2_TETNG</name>
<dbReference type="GO" id="GO:0045944">
    <property type="term" value="P:positive regulation of transcription by RNA polymerase II"/>
    <property type="evidence" value="ECO:0007669"/>
    <property type="project" value="TreeGrafter"/>
</dbReference>
<evidence type="ECO:0000256" key="8">
    <source>
        <dbReference type="PROSITE-ProRule" id="PRU00176"/>
    </source>
</evidence>
<reference evidence="11" key="1">
    <citation type="journal article" date="2004" name="Nature">
        <title>Genome duplication in the teleost fish Tetraodon nigroviridis reveals the early vertebrate proto-karyotype.</title>
        <authorList>
            <person name="Jaillon O."/>
            <person name="Aury J.-M."/>
            <person name="Brunet F."/>
            <person name="Petit J.-L."/>
            <person name="Stange-Thomann N."/>
            <person name="Mauceli E."/>
            <person name="Bouneau L."/>
            <person name="Fischer C."/>
            <person name="Ozouf-Costaz C."/>
            <person name="Bernot A."/>
            <person name="Nicaud S."/>
            <person name="Jaffe D."/>
            <person name="Fisher S."/>
            <person name="Lutfalla G."/>
            <person name="Dossat C."/>
            <person name="Segurens B."/>
            <person name="Dasilva C."/>
            <person name="Salanoubat M."/>
            <person name="Levy M."/>
            <person name="Boudet N."/>
            <person name="Castellano S."/>
            <person name="Anthouard V."/>
            <person name="Jubin C."/>
            <person name="Castelli V."/>
            <person name="Katinka M."/>
            <person name="Vacherie B."/>
            <person name="Biemont C."/>
            <person name="Skalli Z."/>
            <person name="Cattolico L."/>
            <person name="Poulain J."/>
            <person name="De Berardinis V."/>
            <person name="Cruaud C."/>
            <person name="Duprat S."/>
            <person name="Brottier P."/>
            <person name="Coutanceau J.-P."/>
            <person name="Gouzy J."/>
            <person name="Parra G."/>
            <person name="Lardier G."/>
            <person name="Chapple C."/>
            <person name="McKernan K.J."/>
            <person name="McEwan P."/>
            <person name="Bosak S."/>
            <person name="Kellis M."/>
            <person name="Volff J.-N."/>
            <person name="Guigo R."/>
            <person name="Zody M.C."/>
            <person name="Mesirov J."/>
            <person name="Lindblad-Toh K."/>
            <person name="Birren B."/>
            <person name="Nusbaum C."/>
            <person name="Kahn D."/>
            <person name="Robinson-Rechavi M."/>
            <person name="Laudet V."/>
            <person name="Schachter V."/>
            <person name="Quetier F."/>
            <person name="Saurin W."/>
            <person name="Scarpelli C."/>
            <person name="Wincker P."/>
            <person name="Lander E.S."/>
            <person name="Weissenbach J."/>
            <person name="Roest Crollius H."/>
        </authorList>
    </citation>
    <scope>NUCLEOTIDE SEQUENCE [LARGE SCALE GENOMIC DNA]</scope>
</reference>
<feature type="compositionally biased region" description="Basic residues" evidence="9">
    <location>
        <begin position="986"/>
        <end position="1006"/>
    </location>
</feature>
<dbReference type="InterPro" id="IPR035979">
    <property type="entry name" value="RBD_domain_sf"/>
</dbReference>
<feature type="region of interest" description="Disordered" evidence="9">
    <location>
        <begin position="869"/>
        <end position="1062"/>
    </location>
</feature>
<dbReference type="SMART" id="SM00360">
    <property type="entry name" value="RRM"/>
    <property type="match status" value="1"/>
</dbReference>
<dbReference type="EMBL" id="CAAE01015006">
    <property type="protein sequence ID" value="CAG09360.1"/>
    <property type="molecule type" value="Genomic_DNA"/>
</dbReference>
<gene>
    <name evidence="11" type="ORF">GSTENG00030607001</name>
</gene>
<dbReference type="PROSITE" id="PS50102">
    <property type="entry name" value="RRM"/>
    <property type="match status" value="1"/>
</dbReference>
<evidence type="ECO:0000256" key="5">
    <source>
        <dbReference type="ARBA" id="ARBA00023159"/>
    </source>
</evidence>
<evidence type="ECO:0000256" key="7">
    <source>
        <dbReference type="ARBA" id="ARBA00023242"/>
    </source>
</evidence>
<dbReference type="SUPFAM" id="SSF54928">
    <property type="entry name" value="RNA-binding domain, RBD"/>
    <property type="match status" value="1"/>
</dbReference>
<feature type="region of interest" description="Disordered" evidence="9">
    <location>
        <begin position="643"/>
        <end position="694"/>
    </location>
</feature>
<feature type="compositionally biased region" description="Basic and acidic residues" evidence="9">
    <location>
        <begin position="269"/>
        <end position="279"/>
    </location>
</feature>
<protein>
    <submittedName>
        <fullName evidence="11">(spotted green pufferfish) hypothetical protein</fullName>
    </submittedName>
</protein>
<dbReference type="OrthoDB" id="10047851at2759"/>
<feature type="compositionally biased region" description="Low complexity" evidence="9">
    <location>
        <begin position="971"/>
        <end position="980"/>
    </location>
</feature>
<keyword evidence="7" id="KW-0539">Nucleus</keyword>
<dbReference type="GO" id="GO:0003723">
    <property type="term" value="F:RNA binding"/>
    <property type="evidence" value="ECO:0007669"/>
    <property type="project" value="UniProtKB-UniRule"/>
</dbReference>
<dbReference type="HOGENOM" id="CLU_1424612_0_0_1"/>
<dbReference type="AlphaFoldDB" id="Q4RQH2"/>
<feature type="region of interest" description="Disordered" evidence="9">
    <location>
        <begin position="262"/>
        <end position="526"/>
    </location>
</feature>
<dbReference type="InterPro" id="IPR012677">
    <property type="entry name" value="Nucleotide-bd_a/b_plait_sf"/>
</dbReference>
<feature type="compositionally biased region" description="Low complexity" evidence="9">
    <location>
        <begin position="1030"/>
        <end position="1046"/>
    </location>
</feature>
<evidence type="ECO:0000256" key="3">
    <source>
        <dbReference type="ARBA" id="ARBA00022884"/>
    </source>
</evidence>
<dbReference type="InterPro" id="IPR034605">
    <property type="entry name" value="PGC-1"/>
</dbReference>
<evidence type="ECO:0000259" key="10">
    <source>
        <dbReference type="PROSITE" id="PS50102"/>
    </source>
</evidence>
<proteinExistence type="predicted"/>
<feature type="domain" description="RRM" evidence="10">
    <location>
        <begin position="1090"/>
        <end position="1167"/>
    </location>
</feature>
<feature type="compositionally biased region" description="Basic and acidic residues" evidence="9">
    <location>
        <begin position="98"/>
        <end position="107"/>
    </location>
</feature>
<feature type="compositionally biased region" description="Low complexity" evidence="9">
    <location>
        <begin position="1007"/>
        <end position="1022"/>
    </location>
</feature>
<feature type="compositionally biased region" description="Basic and acidic residues" evidence="9">
    <location>
        <begin position="458"/>
        <end position="469"/>
    </location>
</feature>
<keyword evidence="2" id="KW-0597">Phosphoprotein</keyword>
<dbReference type="Gene3D" id="3.30.70.330">
    <property type="match status" value="1"/>
</dbReference>
<dbReference type="KEGG" id="tng:GSTEN00030607G001"/>
<feature type="compositionally biased region" description="Basic and acidic residues" evidence="9">
    <location>
        <begin position="291"/>
        <end position="317"/>
    </location>
</feature>
<keyword evidence="4" id="KW-0805">Transcription regulation</keyword>
<dbReference type="Pfam" id="PF00076">
    <property type="entry name" value="RRM_1"/>
    <property type="match status" value="1"/>
</dbReference>